<reference evidence="7" key="2">
    <citation type="submission" date="2025-08" db="UniProtKB">
        <authorList>
            <consortium name="RefSeq"/>
        </authorList>
    </citation>
    <scope>IDENTIFICATION</scope>
    <source>
        <tissue evidence="7">Young leaves</tissue>
    </source>
</reference>
<keyword evidence="4" id="KW-1133">Transmembrane helix</keyword>
<dbReference type="Proteomes" id="UP000228380">
    <property type="component" value="Chromosome 7"/>
</dbReference>
<dbReference type="GO" id="GO:0048235">
    <property type="term" value="P:pollen sperm cell differentiation"/>
    <property type="evidence" value="ECO:0007669"/>
    <property type="project" value="TreeGrafter"/>
</dbReference>
<feature type="repeat" description="Filamin" evidence="2">
    <location>
        <begin position="168"/>
        <end position="279"/>
    </location>
</feature>
<evidence type="ECO:0000256" key="2">
    <source>
        <dbReference type="PROSITE-ProRule" id="PRU00087"/>
    </source>
</evidence>
<name>A0A8B8J6H3_PHODC</name>
<dbReference type="AlphaFoldDB" id="A0A8B8J6H3"/>
<feature type="transmembrane region" description="Helical" evidence="4">
    <location>
        <begin position="1041"/>
        <end position="1066"/>
    </location>
</feature>
<feature type="compositionally biased region" description="Basic and acidic residues" evidence="3">
    <location>
        <begin position="1129"/>
        <end position="1141"/>
    </location>
</feature>
<gene>
    <name evidence="7" type="primary">LOC103710484</name>
</gene>
<evidence type="ECO:0000256" key="1">
    <source>
        <dbReference type="ARBA" id="ARBA00022737"/>
    </source>
</evidence>
<dbReference type="PANTHER" id="PTHR38537">
    <property type="entry name" value="JITTERBUG, ISOFORM N"/>
    <property type="match status" value="1"/>
</dbReference>
<dbReference type="InterPro" id="IPR017868">
    <property type="entry name" value="Filamin/ABP280_repeat-like"/>
</dbReference>
<dbReference type="KEGG" id="pda:103710484"/>
<protein>
    <submittedName>
        <fullName evidence="7">Protein GAMETE EXPRESSED 2 isoform X1</fullName>
    </submittedName>
</protein>
<feature type="repeat" description="Filamin" evidence="2">
    <location>
        <begin position="600"/>
        <end position="638"/>
    </location>
</feature>
<dbReference type="SUPFAM" id="SSF81296">
    <property type="entry name" value="E set domains"/>
    <property type="match status" value="3"/>
</dbReference>
<dbReference type="InterPro" id="IPR014756">
    <property type="entry name" value="Ig_E-set"/>
</dbReference>
<reference evidence="6" key="1">
    <citation type="journal article" date="2019" name="Nat. Commun.">
        <title>Genome-wide association mapping of date palm fruit traits.</title>
        <authorList>
            <person name="Hazzouri K.M."/>
            <person name="Gros-Balthazard M."/>
            <person name="Flowers J.M."/>
            <person name="Copetti D."/>
            <person name="Lemansour A."/>
            <person name="Lebrun M."/>
            <person name="Masmoudi K."/>
            <person name="Ferrand S."/>
            <person name="Dhar M.I."/>
            <person name="Fresquez Z.A."/>
            <person name="Rosas U."/>
            <person name="Zhang J."/>
            <person name="Talag J."/>
            <person name="Lee S."/>
            <person name="Kudrna D."/>
            <person name="Powell R.F."/>
            <person name="Leitch I.J."/>
            <person name="Krueger R.R."/>
            <person name="Wing R.A."/>
            <person name="Amiri K.M.A."/>
            <person name="Purugganan M.D."/>
        </authorList>
    </citation>
    <scope>NUCLEOTIDE SEQUENCE [LARGE SCALE GENOMIC DNA]</scope>
    <source>
        <strain evidence="6">cv. Khalas</strain>
    </source>
</reference>
<keyword evidence="6" id="KW-1185">Reference proteome</keyword>
<evidence type="ECO:0000256" key="4">
    <source>
        <dbReference type="SAM" id="Phobius"/>
    </source>
</evidence>
<evidence type="ECO:0000313" key="6">
    <source>
        <dbReference type="Proteomes" id="UP000228380"/>
    </source>
</evidence>
<feature type="domain" description="GEX2 N-terminal Ig-like" evidence="5">
    <location>
        <begin position="62"/>
        <end position="166"/>
    </location>
</feature>
<proteinExistence type="predicted"/>
<dbReference type="Pfam" id="PF23616">
    <property type="entry name" value="Ig_GEX2_N"/>
    <property type="match status" value="2"/>
</dbReference>
<dbReference type="InterPro" id="IPR056434">
    <property type="entry name" value="Ig_GEX2_N"/>
</dbReference>
<dbReference type="InterPro" id="IPR044801">
    <property type="entry name" value="Filamin"/>
</dbReference>
<evidence type="ECO:0000256" key="3">
    <source>
        <dbReference type="SAM" id="MobiDB-lite"/>
    </source>
</evidence>
<feature type="region of interest" description="Disordered" evidence="3">
    <location>
        <begin position="1126"/>
        <end position="1164"/>
    </location>
</feature>
<dbReference type="Gene3D" id="2.60.40.2810">
    <property type="match status" value="1"/>
</dbReference>
<dbReference type="PROSITE" id="PS50194">
    <property type="entry name" value="FILAMIN_REPEAT"/>
    <property type="match status" value="2"/>
</dbReference>
<keyword evidence="1" id="KW-0677">Repeat</keyword>
<organism evidence="6 7">
    <name type="scientific">Phoenix dactylifera</name>
    <name type="common">Date palm</name>
    <dbReference type="NCBI Taxonomy" id="42345"/>
    <lineage>
        <taxon>Eukaryota</taxon>
        <taxon>Viridiplantae</taxon>
        <taxon>Streptophyta</taxon>
        <taxon>Embryophyta</taxon>
        <taxon>Tracheophyta</taxon>
        <taxon>Spermatophyta</taxon>
        <taxon>Magnoliopsida</taxon>
        <taxon>Liliopsida</taxon>
        <taxon>Arecaceae</taxon>
        <taxon>Coryphoideae</taxon>
        <taxon>Phoeniceae</taxon>
        <taxon>Phoenix</taxon>
    </lineage>
</organism>
<sequence>MLLQESRILNPFVFFPDFDDMSRWIKISSSILCLFIWILSSDSSLAEESSSPTGAGGKPPLPSFAFGWLDDKNTFQAGEIATIKIKLLDYSFGDKSSNFSSYPMNFSLSVSGKKGNSSYVSGVFSYLEGDPTFWNISFIPIWIGEFTALITEDYLGISDSTLHFSVTAGHTYPSACVASWGNLSNEFVAGTKAYLFVLQKDAFGNSISSGNDGPNKDYFMLSASYENGSTVNVLDVRDNGWDDAGYVGLEFVPTITGSFLLHVYADNRTLSGSPLPFMVKPGPLDIAKSVGKWKYGTNYLQIFSKLEIFIHQQDLFGNLVPGFFPFDARVVQKATNLSIPVADLFFQEVAQGIQLLSFIVSEPGEFVLTIFDSKLNTSISNMTYDFTVFIGYCHRSHGFANGSGLAGSRAGILADFTVYLEDMYHNPSPIEAEKLHVQILSKNGTFNVRPVILPLRNTSEHGPVAGQTFFVSRPAGSHPALPANEDWTVKIIGKPTTRASEFNVSYTPKVSGEYEIWVFCGNIPLNNGHPYLMKVSPGLVDTSLSSVSRFTPTVKSLVKNEVLVQLVDAFSNPILSQQTKLAFQIDSVNNSSFRRWAFIDNEDGSYIGYYLASDLGAYNICISFEDKNLPPCPFQIHVHEREYFSEVCNDSISVWEDESVAFDVLLNDYVAGGIASIIESSTPFHGSLLQYGRQFRYTPYKGFYGNDSFSYTISDINNNVATGTAFISVLCKPPQFVSVPDRLHVTEDVISPKFGGFPGFEIMYSDMKENISVTIRAQFGTVFLAPMPMQLHQPLENILSVCKGGRAGKDLILAGHVEILNYALQLIQYLGNDNFYGHDIINLYAMNKNGIQDAHVPVFVEPVNDPPIINAPKFIFLGKKEATNGLQIFDKQRDLFEFSISDSDIFNFPGNKSHFVYTFSLEVNDGILSTSLPVNLIDTAELKTTSSNQWEPLQTFVTISNHFVLKGKGVRFCGTMGNCNNAMQHLFYQGGNHDDILTVTVNDMGNYGCYPDCTEMMSSPLYSEVTVNLIRRRPVNSMTALLLRSAIIIEIIMMLLLGGVLLLFICKCMKALYRKRSDCVDDVRTTKEDNIDHQTMNVASSQNATCFEGRSSPFSLKSQHLTFRQRSHRGYESEESGKDELSSSQSIDGGRQPIPLHIERQKLG</sequence>
<dbReference type="RefSeq" id="XP_026661746.2">
    <property type="nucleotide sequence ID" value="XM_026805945.2"/>
</dbReference>
<keyword evidence="4" id="KW-0472">Membrane</keyword>
<dbReference type="PANTHER" id="PTHR38537:SF8">
    <property type="entry name" value="FILAMIN-A"/>
    <property type="match status" value="1"/>
</dbReference>
<evidence type="ECO:0000259" key="5">
    <source>
        <dbReference type="Pfam" id="PF23616"/>
    </source>
</evidence>
<dbReference type="GO" id="GO:0051015">
    <property type="term" value="F:actin filament binding"/>
    <property type="evidence" value="ECO:0007669"/>
    <property type="project" value="InterPro"/>
</dbReference>
<keyword evidence="4" id="KW-0812">Transmembrane</keyword>
<dbReference type="GO" id="GO:0030036">
    <property type="term" value="P:actin cytoskeleton organization"/>
    <property type="evidence" value="ECO:0007669"/>
    <property type="project" value="InterPro"/>
</dbReference>
<dbReference type="Gene3D" id="2.60.40.10">
    <property type="entry name" value="Immunoglobulins"/>
    <property type="match status" value="3"/>
</dbReference>
<dbReference type="GeneID" id="103710484"/>
<dbReference type="OrthoDB" id="5334309at2759"/>
<evidence type="ECO:0000313" key="7">
    <source>
        <dbReference type="RefSeq" id="XP_026661746.2"/>
    </source>
</evidence>
<dbReference type="Pfam" id="PF17963">
    <property type="entry name" value="Big_9"/>
    <property type="match status" value="1"/>
</dbReference>
<accession>A0A8B8J6H3</accession>
<dbReference type="InterPro" id="IPR013783">
    <property type="entry name" value="Ig-like_fold"/>
</dbReference>
<feature type="domain" description="GEX2 N-terminal Ig-like" evidence="5">
    <location>
        <begin position="174"/>
        <end position="279"/>
    </location>
</feature>